<accession>A0A5B0MLK1</accession>
<protein>
    <submittedName>
        <fullName evidence="1">Uncharacterized protein</fullName>
    </submittedName>
</protein>
<reference evidence="1 2" key="1">
    <citation type="submission" date="2019-05" db="EMBL/GenBank/DDBJ databases">
        <title>Emergence of the Ug99 lineage of the wheat stem rust pathogen through somatic hybridization.</title>
        <authorList>
            <person name="Li F."/>
            <person name="Upadhyaya N.M."/>
            <person name="Sperschneider J."/>
            <person name="Matny O."/>
            <person name="Nguyen-Phuc H."/>
            <person name="Mago R."/>
            <person name="Raley C."/>
            <person name="Miller M.E."/>
            <person name="Silverstein K.A.T."/>
            <person name="Henningsen E."/>
            <person name="Hirsch C.D."/>
            <person name="Visser B."/>
            <person name="Pretorius Z.A."/>
            <person name="Steffenson B.J."/>
            <person name="Schwessinger B."/>
            <person name="Dodds P.N."/>
            <person name="Figueroa M."/>
        </authorList>
    </citation>
    <scope>NUCLEOTIDE SEQUENCE [LARGE SCALE GENOMIC DNA]</scope>
    <source>
        <strain evidence="1">21-0</strain>
    </source>
</reference>
<name>A0A5B0MLK1_PUCGR</name>
<dbReference type="Proteomes" id="UP000324748">
    <property type="component" value="Unassembled WGS sequence"/>
</dbReference>
<dbReference type="OrthoDB" id="10615027at2759"/>
<dbReference type="AlphaFoldDB" id="A0A5B0MLK1"/>
<comment type="caution">
    <text evidence="1">The sequence shown here is derived from an EMBL/GenBank/DDBJ whole genome shotgun (WGS) entry which is preliminary data.</text>
</comment>
<organism evidence="1 2">
    <name type="scientific">Puccinia graminis f. sp. tritici</name>
    <dbReference type="NCBI Taxonomy" id="56615"/>
    <lineage>
        <taxon>Eukaryota</taxon>
        <taxon>Fungi</taxon>
        <taxon>Dikarya</taxon>
        <taxon>Basidiomycota</taxon>
        <taxon>Pucciniomycotina</taxon>
        <taxon>Pucciniomycetes</taxon>
        <taxon>Pucciniales</taxon>
        <taxon>Pucciniaceae</taxon>
        <taxon>Puccinia</taxon>
    </lineage>
</organism>
<evidence type="ECO:0000313" key="1">
    <source>
        <dbReference type="EMBL" id="KAA1077987.1"/>
    </source>
</evidence>
<keyword evidence="2" id="KW-1185">Reference proteome</keyword>
<proteinExistence type="predicted"/>
<evidence type="ECO:0000313" key="2">
    <source>
        <dbReference type="Proteomes" id="UP000324748"/>
    </source>
</evidence>
<sequence>MTSREHLRVSQFPFRAEKARLPCENLDFLGLNRKLRGSQIRREVLHSEDGHMCIHRTADAQYSGHKLRRPEIAPIAPSH</sequence>
<gene>
    <name evidence="1" type="ORF">PGT21_026068</name>
</gene>
<dbReference type="EMBL" id="VSWC01000144">
    <property type="protein sequence ID" value="KAA1077987.1"/>
    <property type="molecule type" value="Genomic_DNA"/>
</dbReference>